<keyword evidence="1" id="KW-0472">Membrane</keyword>
<proteinExistence type="predicted"/>
<keyword evidence="1" id="KW-0812">Transmembrane</keyword>
<keyword evidence="1" id="KW-1133">Transmembrane helix</keyword>
<sequence length="48" mass="5315">MRVEELLALEMRAVTRQDLFGQCTLADIILGVVFIALSIVFVKPAVPK</sequence>
<comment type="caution">
    <text evidence="2">The sequence shown here is derived from an EMBL/GenBank/DDBJ whole genome shotgun (WGS) entry which is preliminary data.</text>
</comment>
<name>A0A242M2Q9_CABSO</name>
<gene>
    <name evidence="2" type="ORF">PAMC26510_38115</name>
</gene>
<reference evidence="2 3" key="1">
    <citation type="submission" date="2017-03" db="EMBL/GenBank/DDBJ databases">
        <title>Genome analysis of strain PAMC 26510.</title>
        <authorList>
            <person name="Oh H.-M."/>
            <person name="Yang J.-A."/>
        </authorList>
    </citation>
    <scope>NUCLEOTIDE SEQUENCE [LARGE SCALE GENOMIC DNA]</scope>
    <source>
        <strain evidence="2 3">PAMC 26510</strain>
    </source>
</reference>
<accession>A0A242M2Q9</accession>
<dbReference type="AlphaFoldDB" id="A0A242M2Q9"/>
<feature type="transmembrane region" description="Helical" evidence="1">
    <location>
        <begin position="19"/>
        <end position="42"/>
    </location>
</feature>
<organism evidence="2 3">
    <name type="scientific">Caballeronia sordidicola</name>
    <name type="common">Burkholderia sordidicola</name>
    <dbReference type="NCBI Taxonomy" id="196367"/>
    <lineage>
        <taxon>Bacteria</taxon>
        <taxon>Pseudomonadati</taxon>
        <taxon>Pseudomonadota</taxon>
        <taxon>Betaproteobacteria</taxon>
        <taxon>Burkholderiales</taxon>
        <taxon>Burkholderiaceae</taxon>
        <taxon>Caballeronia</taxon>
    </lineage>
</organism>
<protein>
    <submittedName>
        <fullName evidence="2">Uncharacterized protein</fullName>
    </submittedName>
</protein>
<evidence type="ECO:0000256" key="1">
    <source>
        <dbReference type="SAM" id="Phobius"/>
    </source>
</evidence>
<evidence type="ECO:0000313" key="3">
    <source>
        <dbReference type="Proteomes" id="UP000194546"/>
    </source>
</evidence>
<evidence type="ECO:0000313" key="2">
    <source>
        <dbReference type="EMBL" id="OTP65296.1"/>
    </source>
</evidence>
<dbReference type="EMBL" id="NBTY01000223">
    <property type="protein sequence ID" value="OTP65296.1"/>
    <property type="molecule type" value="Genomic_DNA"/>
</dbReference>
<dbReference type="Proteomes" id="UP000194546">
    <property type="component" value="Unassembled WGS sequence"/>
</dbReference>